<evidence type="ECO:0000313" key="2">
    <source>
        <dbReference type="EMBL" id="KRK88187.1"/>
    </source>
</evidence>
<dbReference type="AlphaFoldDB" id="A0AAJ0PBU2"/>
<feature type="transmembrane region" description="Helical" evidence="1">
    <location>
        <begin position="172"/>
        <end position="194"/>
    </location>
</feature>
<evidence type="ECO:0000256" key="1">
    <source>
        <dbReference type="SAM" id="Phobius"/>
    </source>
</evidence>
<comment type="caution">
    <text evidence="2">The sequence shown here is derived from an EMBL/GenBank/DDBJ whole genome shotgun (WGS) entry which is preliminary data.</text>
</comment>
<protein>
    <submittedName>
        <fullName evidence="2">Uncharacterized protein</fullName>
    </submittedName>
</protein>
<gene>
    <name evidence="2" type="ORF">FC08_GL001776</name>
</gene>
<keyword evidence="1" id="KW-1133">Transmembrane helix</keyword>
<dbReference type="EMBL" id="AZDL01000093">
    <property type="protein sequence ID" value="KRK88187.1"/>
    <property type="molecule type" value="Genomic_DNA"/>
</dbReference>
<accession>A0AAJ0PBU2</accession>
<feature type="transmembrane region" description="Helical" evidence="1">
    <location>
        <begin position="23"/>
        <end position="42"/>
    </location>
</feature>
<reference evidence="2 3" key="1">
    <citation type="journal article" date="2015" name="Genome Announc.">
        <title>Expanding the biotechnology potential of lactobacilli through comparative genomics of 213 strains and associated genera.</title>
        <authorList>
            <person name="Sun Z."/>
            <person name="Harris H.M."/>
            <person name="McCann A."/>
            <person name="Guo C."/>
            <person name="Argimon S."/>
            <person name="Zhang W."/>
            <person name="Yang X."/>
            <person name="Jeffery I.B."/>
            <person name="Cooney J.C."/>
            <person name="Kagawa T.F."/>
            <person name="Liu W."/>
            <person name="Song Y."/>
            <person name="Salvetti E."/>
            <person name="Wrobel A."/>
            <person name="Rasinkangas P."/>
            <person name="Parkhill J."/>
            <person name="Rea M.C."/>
            <person name="O'Sullivan O."/>
            <person name="Ritari J."/>
            <person name="Douillard F.P."/>
            <person name="Paul Ross R."/>
            <person name="Yang R."/>
            <person name="Briner A.E."/>
            <person name="Felis G.E."/>
            <person name="de Vos W.M."/>
            <person name="Barrangou R."/>
            <person name="Klaenhammer T.R."/>
            <person name="Caufield P.W."/>
            <person name="Cui Y."/>
            <person name="Zhang H."/>
            <person name="O'Toole P.W."/>
        </authorList>
    </citation>
    <scope>NUCLEOTIDE SEQUENCE [LARGE SCALE GENOMIC DNA]</scope>
    <source>
        <strain evidence="2 3">DSM 20019</strain>
    </source>
</reference>
<feature type="transmembrane region" description="Helical" evidence="1">
    <location>
        <begin position="89"/>
        <end position="109"/>
    </location>
</feature>
<proteinExistence type="predicted"/>
<keyword evidence="1" id="KW-0812">Transmembrane</keyword>
<evidence type="ECO:0000313" key="3">
    <source>
        <dbReference type="Proteomes" id="UP000050828"/>
    </source>
</evidence>
<keyword evidence="1" id="KW-0472">Membrane</keyword>
<feature type="transmembrane region" description="Helical" evidence="1">
    <location>
        <begin position="115"/>
        <end position="132"/>
    </location>
</feature>
<organism evidence="2 3">
    <name type="scientific">Latilactobacillus curvatus JCM 1096 = DSM 20019</name>
    <dbReference type="NCBI Taxonomy" id="1293592"/>
    <lineage>
        <taxon>Bacteria</taxon>
        <taxon>Bacillati</taxon>
        <taxon>Bacillota</taxon>
        <taxon>Bacilli</taxon>
        <taxon>Lactobacillales</taxon>
        <taxon>Lactobacillaceae</taxon>
        <taxon>Latilactobacillus</taxon>
    </lineage>
</organism>
<name>A0AAJ0PBU2_LATCU</name>
<sequence>MINICYTTIIYQLGGIILSPNQAFFLTVIGCLLAISSSYFIVRLNMLKPTLKQNFLDQYPDTDDQAYKAQQSMKQAYFNASFYKQAVPLTSWLVLLFFLSIGGCLTALYLDALNIAIRLLGSAFIFIAFLYLKLPTFQAQHTFWKAYLQAHPENELKVVILPLDSPIQQRRIALLTKFKCCTLVAGLILFYASLFL</sequence>
<dbReference type="Proteomes" id="UP000050828">
    <property type="component" value="Unassembled WGS sequence"/>
</dbReference>